<proteinExistence type="predicted"/>
<dbReference type="OrthoDB" id="40134at2759"/>
<name>A0A9P8CIZ5_9HELO</name>
<keyword evidence="2" id="KW-1133">Transmembrane helix</keyword>
<dbReference type="AlphaFoldDB" id="A0A9P8CIZ5"/>
<protein>
    <submittedName>
        <fullName evidence="3">Uncharacterized protein</fullName>
    </submittedName>
</protein>
<keyword evidence="2" id="KW-0472">Membrane</keyword>
<dbReference type="EMBL" id="MU253786">
    <property type="protein sequence ID" value="KAG9246976.1"/>
    <property type="molecule type" value="Genomic_DNA"/>
</dbReference>
<evidence type="ECO:0000256" key="2">
    <source>
        <dbReference type="SAM" id="Phobius"/>
    </source>
</evidence>
<sequence>MANHSLDGSDSRMKKNPGQYALDRGHEETKDGFTIEKSHVHNDPDVQFEAYLHYVSIIRAEEQAYEDNMISRKSPWSLGGIIKNSFSNQEQFLERSRPRVTALEWRQASRALRTTSWGTILFLITTNILDPSGAANWAFSNTDYGPGVALHMVFGLMASISEWYVWGVYMHTDSHQ</sequence>
<feature type="transmembrane region" description="Helical" evidence="2">
    <location>
        <begin position="149"/>
        <end position="169"/>
    </location>
</feature>
<accession>A0A9P8CIZ5</accession>
<keyword evidence="4" id="KW-1185">Reference proteome</keyword>
<feature type="transmembrane region" description="Helical" evidence="2">
    <location>
        <begin position="111"/>
        <end position="129"/>
    </location>
</feature>
<reference evidence="3" key="1">
    <citation type="journal article" date="2021" name="IMA Fungus">
        <title>Genomic characterization of three marine fungi, including Emericellopsis atlantica sp. nov. with signatures of a generalist lifestyle and marine biomass degradation.</title>
        <authorList>
            <person name="Hagestad O.C."/>
            <person name="Hou L."/>
            <person name="Andersen J.H."/>
            <person name="Hansen E.H."/>
            <person name="Altermark B."/>
            <person name="Li C."/>
            <person name="Kuhnert E."/>
            <person name="Cox R.J."/>
            <person name="Crous P.W."/>
            <person name="Spatafora J.W."/>
            <person name="Lail K."/>
            <person name="Amirebrahimi M."/>
            <person name="Lipzen A."/>
            <person name="Pangilinan J."/>
            <person name="Andreopoulos W."/>
            <person name="Hayes R.D."/>
            <person name="Ng V."/>
            <person name="Grigoriev I.V."/>
            <person name="Jackson S.A."/>
            <person name="Sutton T.D.S."/>
            <person name="Dobson A.D.W."/>
            <person name="Rama T."/>
        </authorList>
    </citation>
    <scope>NUCLEOTIDE SEQUENCE</scope>
    <source>
        <strain evidence="3">TRa3180A</strain>
    </source>
</reference>
<comment type="caution">
    <text evidence="3">The sequence shown here is derived from an EMBL/GenBank/DDBJ whole genome shotgun (WGS) entry which is preliminary data.</text>
</comment>
<gene>
    <name evidence="3" type="ORF">BJ878DRAFT_565309</name>
</gene>
<organism evidence="3 4">
    <name type="scientific">Calycina marina</name>
    <dbReference type="NCBI Taxonomy" id="1763456"/>
    <lineage>
        <taxon>Eukaryota</taxon>
        <taxon>Fungi</taxon>
        <taxon>Dikarya</taxon>
        <taxon>Ascomycota</taxon>
        <taxon>Pezizomycotina</taxon>
        <taxon>Leotiomycetes</taxon>
        <taxon>Helotiales</taxon>
        <taxon>Pezizellaceae</taxon>
        <taxon>Calycina</taxon>
    </lineage>
</organism>
<evidence type="ECO:0000256" key="1">
    <source>
        <dbReference type="SAM" id="MobiDB-lite"/>
    </source>
</evidence>
<feature type="region of interest" description="Disordered" evidence="1">
    <location>
        <begin position="1"/>
        <end position="24"/>
    </location>
</feature>
<keyword evidence="2" id="KW-0812">Transmembrane</keyword>
<evidence type="ECO:0000313" key="3">
    <source>
        <dbReference type="EMBL" id="KAG9246976.1"/>
    </source>
</evidence>
<evidence type="ECO:0000313" key="4">
    <source>
        <dbReference type="Proteomes" id="UP000887226"/>
    </source>
</evidence>
<dbReference type="Proteomes" id="UP000887226">
    <property type="component" value="Unassembled WGS sequence"/>
</dbReference>